<dbReference type="PRINTS" id="PR00371">
    <property type="entry name" value="FPNCR"/>
</dbReference>
<dbReference type="InterPro" id="IPR001041">
    <property type="entry name" value="2Fe-2S_ferredoxin-type"/>
</dbReference>
<dbReference type="Gene3D" id="3.10.20.30">
    <property type="match status" value="1"/>
</dbReference>
<sequence>MTTTVKLSPSEITFSTIKNKTILEAALESGIVLEHSCKNGSCGMCESFLLAGEVSDEQDHVYQAGERFLTCQCKPSSDEIVIEAEYYPELTKLTKKIVPCKVSSINMVADEYIVIKFRLPPTASFAFLPGQYINLHYQGVIRSYSIANTNVQDGIELHIRRVNNGAMSSLLFNGLAINALMRLEGPMGTFFVRDDVRPIIFLAGGTGFAPIKSMVEKLIQQDSKRDIHIYWGMNNGSDFYSNLPVKWANEYENIHYVPVVSSENPQWSGRKGFVHKAVIEDFHCLSAFAVYACGSPMMIEAAKTDFVKKGLSGKHFFSDAFTVSK</sequence>
<dbReference type="InterPro" id="IPR050415">
    <property type="entry name" value="MRET"/>
</dbReference>
<dbReference type="SUPFAM" id="SSF52343">
    <property type="entry name" value="Ferredoxin reductase-like, C-terminal NADP-linked domain"/>
    <property type="match status" value="1"/>
</dbReference>
<dbReference type="SUPFAM" id="SSF54292">
    <property type="entry name" value="2Fe-2S ferredoxin-like"/>
    <property type="match status" value="1"/>
</dbReference>
<dbReference type="PRINTS" id="PR00410">
    <property type="entry name" value="PHEHYDRXLASE"/>
</dbReference>
<comment type="cofactor">
    <cofactor evidence="1">
        <name>[2Fe-2S] cluster</name>
        <dbReference type="ChEBI" id="CHEBI:190135"/>
    </cofactor>
</comment>
<dbReference type="CDD" id="cd00207">
    <property type="entry name" value="fer2"/>
    <property type="match status" value="1"/>
</dbReference>
<feature type="domain" description="2Fe-2S ferredoxin-type" evidence="2">
    <location>
        <begin position="3"/>
        <end position="88"/>
    </location>
</feature>
<evidence type="ECO:0000259" key="3">
    <source>
        <dbReference type="PROSITE" id="PS51384"/>
    </source>
</evidence>
<evidence type="ECO:0000256" key="1">
    <source>
        <dbReference type="ARBA" id="ARBA00034078"/>
    </source>
</evidence>
<gene>
    <name evidence="4" type="ORF">Xedl_02629</name>
</gene>
<dbReference type="Pfam" id="PF00111">
    <property type="entry name" value="Fer2"/>
    <property type="match status" value="1"/>
</dbReference>
<dbReference type="PROSITE" id="PS51384">
    <property type="entry name" value="FAD_FR"/>
    <property type="match status" value="1"/>
</dbReference>
<dbReference type="CDD" id="cd06189">
    <property type="entry name" value="flavin_oxioreductase"/>
    <property type="match status" value="1"/>
</dbReference>
<dbReference type="PROSITE" id="PS00197">
    <property type="entry name" value="2FE2S_FER_1"/>
    <property type="match status" value="1"/>
</dbReference>
<dbReference type="PROSITE" id="PS51085">
    <property type="entry name" value="2FE2S_FER_2"/>
    <property type="match status" value="1"/>
</dbReference>
<dbReference type="PANTHER" id="PTHR47354">
    <property type="entry name" value="NADH OXIDOREDUCTASE HCR"/>
    <property type="match status" value="1"/>
</dbReference>
<dbReference type="InterPro" id="IPR008333">
    <property type="entry name" value="Cbr1-like_FAD-bd_dom"/>
</dbReference>
<dbReference type="InterPro" id="IPR017927">
    <property type="entry name" value="FAD-bd_FR_type"/>
</dbReference>
<dbReference type="Pfam" id="PF00970">
    <property type="entry name" value="FAD_binding_6"/>
    <property type="match status" value="1"/>
</dbReference>
<feature type="domain" description="FAD-binding FR-type" evidence="3">
    <location>
        <begin position="95"/>
        <end position="193"/>
    </location>
</feature>
<comment type="caution">
    <text evidence="4">The sequence shown here is derived from an EMBL/GenBank/DDBJ whole genome shotgun (WGS) entry which is preliminary data.</text>
</comment>
<dbReference type="GO" id="GO:0051537">
    <property type="term" value="F:2 iron, 2 sulfur cluster binding"/>
    <property type="evidence" value="ECO:0007669"/>
    <property type="project" value="InterPro"/>
</dbReference>
<dbReference type="RefSeq" id="WP_074024276.1">
    <property type="nucleotide sequence ID" value="NZ_CAWNAG010000101.1"/>
</dbReference>
<dbReference type="STRING" id="1873482.Xedl_02629"/>
<keyword evidence="5" id="KW-1185">Reference proteome</keyword>
<accession>A0A1Q5TNZ7</accession>
<dbReference type="Pfam" id="PF00175">
    <property type="entry name" value="NAD_binding_1"/>
    <property type="match status" value="1"/>
</dbReference>
<dbReference type="InterPro" id="IPR039261">
    <property type="entry name" value="FNR_nucleotide-bd"/>
</dbReference>
<evidence type="ECO:0000313" key="4">
    <source>
        <dbReference type="EMBL" id="OKP01934.1"/>
    </source>
</evidence>
<dbReference type="InterPro" id="IPR017938">
    <property type="entry name" value="Riboflavin_synthase-like_b-brl"/>
</dbReference>
<reference evidence="4 5" key="1">
    <citation type="submission" date="2016-09" db="EMBL/GenBank/DDBJ databases">
        <title>Xenorhabdus thuongxuanensis sp. nov. and Xenorhabdus eapokensis sp. nov., isolated from Steinernema species.</title>
        <authorList>
            <person name="Kaempfer P."/>
            <person name="Tobias N.J."/>
            <person name="Phan Ke L."/>
            <person name="Bode H.B."/>
            <person name="Glaeser S.P."/>
        </authorList>
    </citation>
    <scope>NUCLEOTIDE SEQUENCE [LARGE SCALE GENOMIC DNA]</scope>
    <source>
        <strain evidence="4 5">DL20</strain>
    </source>
</reference>
<dbReference type="OrthoDB" id="9801155at2"/>
<dbReference type="SUPFAM" id="SSF63380">
    <property type="entry name" value="Riboflavin synthase domain-like"/>
    <property type="match status" value="1"/>
</dbReference>
<name>A0A1Q5TNZ7_9GAMM</name>
<dbReference type="InterPro" id="IPR036010">
    <property type="entry name" value="2Fe-2S_ferredoxin-like_sf"/>
</dbReference>
<dbReference type="Proteomes" id="UP000186268">
    <property type="component" value="Unassembled WGS sequence"/>
</dbReference>
<dbReference type="AlphaFoldDB" id="A0A1Q5TNZ7"/>
<dbReference type="InterPro" id="IPR001709">
    <property type="entry name" value="Flavoprot_Pyr_Nucl_cyt_Rdtase"/>
</dbReference>
<protein>
    <submittedName>
        <fullName evidence="4">CDP-6-deoxy-delta-3,4-glucoseen reductase</fullName>
    </submittedName>
</protein>
<dbReference type="Gene3D" id="2.40.30.10">
    <property type="entry name" value="Translation factors"/>
    <property type="match status" value="1"/>
</dbReference>
<proteinExistence type="predicted"/>
<dbReference type="InterPro" id="IPR006058">
    <property type="entry name" value="2Fe2S_fd_BS"/>
</dbReference>
<organism evidence="4 5">
    <name type="scientific">Xenorhabdus eapokensis</name>
    <dbReference type="NCBI Taxonomy" id="1873482"/>
    <lineage>
        <taxon>Bacteria</taxon>
        <taxon>Pseudomonadati</taxon>
        <taxon>Pseudomonadota</taxon>
        <taxon>Gammaproteobacteria</taxon>
        <taxon>Enterobacterales</taxon>
        <taxon>Morganellaceae</taxon>
        <taxon>Xenorhabdus</taxon>
    </lineage>
</organism>
<dbReference type="Gene3D" id="3.40.50.80">
    <property type="entry name" value="Nucleotide-binding domain of ferredoxin-NADP reductase (FNR) module"/>
    <property type="match status" value="1"/>
</dbReference>
<dbReference type="InterPro" id="IPR012675">
    <property type="entry name" value="Beta-grasp_dom_sf"/>
</dbReference>
<dbReference type="InterPro" id="IPR001433">
    <property type="entry name" value="OxRdtase_FAD/NAD-bd"/>
</dbReference>
<dbReference type="PANTHER" id="PTHR47354:SF5">
    <property type="entry name" value="PROTEIN RFBI"/>
    <property type="match status" value="1"/>
</dbReference>
<evidence type="ECO:0000313" key="5">
    <source>
        <dbReference type="Proteomes" id="UP000186268"/>
    </source>
</evidence>
<dbReference type="GO" id="GO:0016491">
    <property type="term" value="F:oxidoreductase activity"/>
    <property type="evidence" value="ECO:0007669"/>
    <property type="project" value="InterPro"/>
</dbReference>
<evidence type="ECO:0000259" key="2">
    <source>
        <dbReference type="PROSITE" id="PS51085"/>
    </source>
</evidence>
<dbReference type="EMBL" id="MKGQ01000019">
    <property type="protein sequence ID" value="OKP01934.1"/>
    <property type="molecule type" value="Genomic_DNA"/>
</dbReference>